<proteinExistence type="predicted"/>
<dbReference type="InterPro" id="IPR031833">
    <property type="entry name" value="DUF4748"/>
</dbReference>
<dbReference type="Pfam" id="PF15932">
    <property type="entry name" value="DUF4748"/>
    <property type="match status" value="1"/>
</dbReference>
<name>A0A1Y2LTG1_EPING</name>
<keyword evidence="4" id="KW-1185">Reference proteome</keyword>
<dbReference type="OMA" id="YEAAEPY"/>
<keyword evidence="2" id="KW-1133">Transmembrane helix</keyword>
<dbReference type="PANTHER" id="PTHR41800">
    <property type="entry name" value="EXPRESSED PROTEIN"/>
    <property type="match status" value="1"/>
</dbReference>
<organism evidence="3 4">
    <name type="scientific">Epicoccum nigrum</name>
    <name type="common">Soil fungus</name>
    <name type="synonym">Epicoccum purpurascens</name>
    <dbReference type="NCBI Taxonomy" id="105696"/>
    <lineage>
        <taxon>Eukaryota</taxon>
        <taxon>Fungi</taxon>
        <taxon>Dikarya</taxon>
        <taxon>Ascomycota</taxon>
        <taxon>Pezizomycotina</taxon>
        <taxon>Dothideomycetes</taxon>
        <taxon>Pleosporomycetidae</taxon>
        <taxon>Pleosporales</taxon>
        <taxon>Pleosporineae</taxon>
        <taxon>Didymellaceae</taxon>
        <taxon>Epicoccum</taxon>
    </lineage>
</organism>
<protein>
    <submittedName>
        <fullName evidence="3">Uncharacterized protein</fullName>
    </submittedName>
</protein>
<feature type="transmembrane region" description="Helical" evidence="2">
    <location>
        <begin position="6"/>
        <end position="25"/>
    </location>
</feature>
<reference evidence="3 4" key="1">
    <citation type="journal article" date="2017" name="Genome Announc.">
        <title>Genome sequence of the saprophytic ascomycete Epicoccum nigrum ICMP 19927 strain isolated from New Zealand.</title>
        <authorList>
            <person name="Fokin M."/>
            <person name="Fleetwood D."/>
            <person name="Weir B.S."/>
            <person name="Villas-Boas S.G."/>
        </authorList>
    </citation>
    <scope>NUCLEOTIDE SEQUENCE [LARGE SCALE GENOMIC DNA]</scope>
    <source>
        <strain evidence="3 4">ICMP 19927</strain>
    </source>
</reference>
<evidence type="ECO:0000313" key="3">
    <source>
        <dbReference type="EMBL" id="OSS46859.1"/>
    </source>
</evidence>
<dbReference type="Proteomes" id="UP000193240">
    <property type="component" value="Unassembled WGS sequence"/>
</dbReference>
<feature type="region of interest" description="Disordered" evidence="1">
    <location>
        <begin position="36"/>
        <end position="147"/>
    </location>
</feature>
<dbReference type="EMBL" id="KZ107850">
    <property type="protein sequence ID" value="OSS46859.1"/>
    <property type="molecule type" value="Genomic_DNA"/>
</dbReference>
<keyword evidence="2" id="KW-0812">Transmembrane</keyword>
<keyword evidence="2" id="KW-0472">Membrane</keyword>
<evidence type="ECO:0000313" key="4">
    <source>
        <dbReference type="Proteomes" id="UP000193240"/>
    </source>
</evidence>
<dbReference type="PANTHER" id="PTHR41800:SF1">
    <property type="entry name" value="EXPRESSED PROTEIN"/>
    <property type="match status" value="1"/>
</dbReference>
<gene>
    <name evidence="3" type="ORF">B5807_09069</name>
</gene>
<accession>A0A1Y2LTG1</accession>
<dbReference type="InParanoid" id="A0A1Y2LTG1"/>
<evidence type="ECO:0000256" key="2">
    <source>
        <dbReference type="SAM" id="Phobius"/>
    </source>
</evidence>
<feature type="compositionally biased region" description="Polar residues" evidence="1">
    <location>
        <begin position="65"/>
        <end position="85"/>
    </location>
</feature>
<sequence>MNTVKSVYYGWATLIAAGGGAYYFAKKSINADRAAKAEADRQKRARQYQLEQAHGLHGGSPAGSHATSSNPTVSPNAVVSANTAAPRSAASKGALAGDIRREDETSNPSVQANMDPAATRHAPEKEGEKSKYEASDVFRSRKGDRFS</sequence>
<dbReference type="AlphaFoldDB" id="A0A1Y2LTG1"/>
<feature type="compositionally biased region" description="Basic and acidic residues" evidence="1">
    <location>
        <begin position="121"/>
        <end position="147"/>
    </location>
</feature>
<evidence type="ECO:0000256" key="1">
    <source>
        <dbReference type="SAM" id="MobiDB-lite"/>
    </source>
</evidence>